<dbReference type="Proteomes" id="UP001595921">
    <property type="component" value="Unassembled WGS sequence"/>
</dbReference>
<dbReference type="EMBL" id="JBHSDS010000006">
    <property type="protein sequence ID" value="MFC4358148.1"/>
    <property type="molecule type" value="Genomic_DNA"/>
</dbReference>
<protein>
    <submittedName>
        <fullName evidence="3">VOC family protein</fullName>
    </submittedName>
</protein>
<gene>
    <name evidence="3" type="ORF">ACFO0N_09325</name>
</gene>
<dbReference type="AlphaFoldDB" id="A0ABD5PBP9"/>
<evidence type="ECO:0000313" key="4">
    <source>
        <dbReference type="Proteomes" id="UP001595921"/>
    </source>
</evidence>
<dbReference type="RefSeq" id="WP_267624268.1">
    <property type="nucleotide sequence ID" value="NZ_JAODIW010000008.1"/>
</dbReference>
<dbReference type="PROSITE" id="PS51819">
    <property type="entry name" value="VOC"/>
    <property type="match status" value="1"/>
</dbReference>
<dbReference type="InterPro" id="IPR004360">
    <property type="entry name" value="Glyas_Fos-R_dOase_dom"/>
</dbReference>
<dbReference type="SUPFAM" id="SSF54593">
    <property type="entry name" value="Glyoxalase/Bleomycin resistance protein/Dihydroxybiphenyl dioxygenase"/>
    <property type="match status" value="1"/>
</dbReference>
<evidence type="ECO:0000256" key="1">
    <source>
        <dbReference type="SAM" id="MobiDB-lite"/>
    </source>
</evidence>
<reference evidence="3 4" key="1">
    <citation type="journal article" date="2019" name="Int. J. Syst. Evol. Microbiol.">
        <title>The Global Catalogue of Microorganisms (GCM) 10K type strain sequencing project: providing services to taxonomists for standard genome sequencing and annotation.</title>
        <authorList>
            <consortium name="The Broad Institute Genomics Platform"/>
            <consortium name="The Broad Institute Genome Sequencing Center for Infectious Disease"/>
            <person name="Wu L."/>
            <person name="Ma J."/>
        </authorList>
    </citation>
    <scope>NUCLEOTIDE SEQUENCE [LARGE SCALE GENOMIC DNA]</scope>
    <source>
        <strain evidence="3 4">CGMCC 1.12553</strain>
    </source>
</reference>
<dbReference type="InterPro" id="IPR037523">
    <property type="entry name" value="VOC_core"/>
</dbReference>
<dbReference type="Gene3D" id="3.10.180.10">
    <property type="entry name" value="2,3-Dihydroxybiphenyl 1,2-Dioxygenase, domain 1"/>
    <property type="match status" value="1"/>
</dbReference>
<sequence length="143" mass="15755">MSSDHDVYPMPLFPRLTVADVERSTDWYEALGFAVVFSMPGVVHLRYRKYADVMLVREDGPATDPRGTGVEVYLTLEDESVEDVAARAGAVGDDAEPPTPTETAWNTRELSVRDPDGYELVFSAVVDAERPFEDVMGGPADRS</sequence>
<dbReference type="InterPro" id="IPR029068">
    <property type="entry name" value="Glyas_Bleomycin-R_OHBP_Dase"/>
</dbReference>
<proteinExistence type="predicted"/>
<evidence type="ECO:0000313" key="3">
    <source>
        <dbReference type="EMBL" id="MFC4358148.1"/>
    </source>
</evidence>
<name>A0ABD5PBP9_9EURY</name>
<comment type="caution">
    <text evidence="3">The sequence shown here is derived from an EMBL/GenBank/DDBJ whole genome shotgun (WGS) entry which is preliminary data.</text>
</comment>
<evidence type="ECO:0000259" key="2">
    <source>
        <dbReference type="PROSITE" id="PS51819"/>
    </source>
</evidence>
<dbReference type="Pfam" id="PF00903">
    <property type="entry name" value="Glyoxalase"/>
    <property type="match status" value="1"/>
</dbReference>
<organism evidence="3 4">
    <name type="scientific">Halobium salinum</name>
    <dbReference type="NCBI Taxonomy" id="1364940"/>
    <lineage>
        <taxon>Archaea</taxon>
        <taxon>Methanobacteriati</taxon>
        <taxon>Methanobacteriota</taxon>
        <taxon>Stenosarchaea group</taxon>
        <taxon>Halobacteria</taxon>
        <taxon>Halobacteriales</taxon>
        <taxon>Haloferacaceae</taxon>
        <taxon>Halobium</taxon>
    </lineage>
</organism>
<accession>A0ABD5PBP9</accession>
<feature type="domain" description="VOC" evidence="2">
    <location>
        <begin position="10"/>
        <end position="125"/>
    </location>
</feature>
<dbReference type="CDD" id="cd06587">
    <property type="entry name" value="VOC"/>
    <property type="match status" value="1"/>
</dbReference>
<feature type="region of interest" description="Disordered" evidence="1">
    <location>
        <begin position="89"/>
        <end position="108"/>
    </location>
</feature>
<keyword evidence="4" id="KW-1185">Reference proteome</keyword>